<evidence type="ECO:0000256" key="7">
    <source>
        <dbReference type="ARBA" id="ARBA00022723"/>
    </source>
</evidence>
<dbReference type="OrthoDB" id="9984778at2759"/>
<evidence type="ECO:0000256" key="9">
    <source>
        <dbReference type="ARBA" id="ARBA00022771"/>
    </source>
</evidence>
<evidence type="ECO:0000256" key="14">
    <source>
        <dbReference type="ARBA" id="ARBA00024209"/>
    </source>
</evidence>
<dbReference type="InterPro" id="IPR044600">
    <property type="entry name" value="ATL1/ATL16-like"/>
</dbReference>
<evidence type="ECO:0000256" key="12">
    <source>
        <dbReference type="ARBA" id="ARBA00022989"/>
    </source>
</evidence>
<dbReference type="Gene3D" id="3.30.40.10">
    <property type="entry name" value="Zinc/RING finger domain, C3HC4 (zinc finger)"/>
    <property type="match status" value="1"/>
</dbReference>
<dbReference type="EC" id="2.3.2.27" evidence="4"/>
<evidence type="ECO:0000256" key="10">
    <source>
        <dbReference type="ARBA" id="ARBA00022786"/>
    </source>
</evidence>
<protein>
    <recommendedName>
        <fullName evidence="4">RING-type E3 ubiquitin transferase</fullName>
        <ecNumber evidence="4">2.3.2.27</ecNumber>
    </recommendedName>
</protein>
<comment type="catalytic activity">
    <reaction evidence="1">
        <text>S-ubiquitinyl-[E2 ubiquitin-conjugating enzyme]-L-cysteine + [acceptor protein]-L-lysine = [E2 ubiquitin-conjugating enzyme]-L-cysteine + N(6)-ubiquitinyl-[acceptor protein]-L-lysine.</text>
        <dbReference type="EC" id="2.3.2.27"/>
    </reaction>
</comment>
<evidence type="ECO:0000256" key="4">
    <source>
        <dbReference type="ARBA" id="ARBA00012483"/>
    </source>
</evidence>
<dbReference type="GO" id="GO:0061630">
    <property type="term" value="F:ubiquitin protein ligase activity"/>
    <property type="evidence" value="ECO:0007669"/>
    <property type="project" value="UniProtKB-EC"/>
</dbReference>
<dbReference type="SMART" id="SM00184">
    <property type="entry name" value="RING"/>
    <property type="match status" value="1"/>
</dbReference>
<dbReference type="InterPro" id="IPR001841">
    <property type="entry name" value="Znf_RING"/>
</dbReference>
<feature type="domain" description="RING-type" evidence="18">
    <location>
        <begin position="151"/>
        <end position="193"/>
    </location>
</feature>
<keyword evidence="10" id="KW-0833">Ubl conjugation pathway</keyword>
<accession>A0A484LFG9</accession>
<dbReference type="PROSITE" id="PS50089">
    <property type="entry name" value="ZF_RING_2"/>
    <property type="match status" value="1"/>
</dbReference>
<evidence type="ECO:0000313" key="20">
    <source>
        <dbReference type="Proteomes" id="UP000595140"/>
    </source>
</evidence>
<evidence type="ECO:0000256" key="3">
    <source>
        <dbReference type="ARBA" id="ARBA00004906"/>
    </source>
</evidence>
<organism evidence="19 20">
    <name type="scientific">Cuscuta campestris</name>
    <dbReference type="NCBI Taxonomy" id="132261"/>
    <lineage>
        <taxon>Eukaryota</taxon>
        <taxon>Viridiplantae</taxon>
        <taxon>Streptophyta</taxon>
        <taxon>Embryophyta</taxon>
        <taxon>Tracheophyta</taxon>
        <taxon>Spermatophyta</taxon>
        <taxon>Magnoliopsida</taxon>
        <taxon>eudicotyledons</taxon>
        <taxon>Gunneridae</taxon>
        <taxon>Pentapetalae</taxon>
        <taxon>asterids</taxon>
        <taxon>lamiids</taxon>
        <taxon>Solanales</taxon>
        <taxon>Convolvulaceae</taxon>
        <taxon>Cuscuteae</taxon>
        <taxon>Cuscuta</taxon>
        <taxon>Cuscuta subgen. Grammica</taxon>
        <taxon>Cuscuta sect. Cleistogrammica</taxon>
    </lineage>
</organism>
<keyword evidence="9 15" id="KW-0863">Zinc-finger</keyword>
<dbReference type="Proteomes" id="UP000595140">
    <property type="component" value="Unassembled WGS sequence"/>
</dbReference>
<keyword evidence="7" id="KW-0479">Metal-binding</keyword>
<dbReference type="PANTHER" id="PTHR46913:SF19">
    <property type="entry name" value="RING-TYPE E3 UBIQUITIN TRANSFERASE"/>
    <property type="match status" value="1"/>
</dbReference>
<keyword evidence="6 17" id="KW-0812">Transmembrane</keyword>
<dbReference type="InterPro" id="IPR013083">
    <property type="entry name" value="Znf_RING/FYVE/PHD"/>
</dbReference>
<evidence type="ECO:0000256" key="5">
    <source>
        <dbReference type="ARBA" id="ARBA00022679"/>
    </source>
</evidence>
<dbReference type="PANTHER" id="PTHR46913">
    <property type="entry name" value="RING-H2 FINGER PROTEIN ATL16"/>
    <property type="match status" value="1"/>
</dbReference>
<dbReference type="GO" id="GO:0008270">
    <property type="term" value="F:zinc ion binding"/>
    <property type="evidence" value="ECO:0007669"/>
    <property type="project" value="UniProtKB-KW"/>
</dbReference>
<evidence type="ECO:0000259" key="18">
    <source>
        <dbReference type="PROSITE" id="PS50089"/>
    </source>
</evidence>
<gene>
    <name evidence="19" type="ORF">CCAM_LOCUS16863</name>
</gene>
<dbReference type="SMART" id="SM01197">
    <property type="entry name" value="FANCL_C"/>
    <property type="match status" value="1"/>
</dbReference>
<dbReference type="SUPFAM" id="SSF57850">
    <property type="entry name" value="RING/U-box"/>
    <property type="match status" value="1"/>
</dbReference>
<evidence type="ECO:0000256" key="2">
    <source>
        <dbReference type="ARBA" id="ARBA00004167"/>
    </source>
</evidence>
<proteinExistence type="inferred from homology"/>
<evidence type="ECO:0000256" key="1">
    <source>
        <dbReference type="ARBA" id="ARBA00000900"/>
    </source>
</evidence>
<dbReference type="GO" id="GO:0016020">
    <property type="term" value="C:membrane"/>
    <property type="evidence" value="ECO:0007669"/>
    <property type="project" value="UniProtKB-SubCell"/>
</dbReference>
<evidence type="ECO:0000313" key="19">
    <source>
        <dbReference type="EMBL" id="VFQ75087.1"/>
    </source>
</evidence>
<feature type="transmembrane region" description="Helical" evidence="17">
    <location>
        <begin position="60"/>
        <end position="80"/>
    </location>
</feature>
<name>A0A484LFG9_9ASTE</name>
<evidence type="ECO:0000256" key="8">
    <source>
        <dbReference type="ARBA" id="ARBA00022729"/>
    </source>
</evidence>
<dbReference type="UniPathway" id="UPA00143"/>
<dbReference type="AlphaFoldDB" id="A0A484LFG9"/>
<evidence type="ECO:0000256" key="16">
    <source>
        <dbReference type="SAM" id="MobiDB-lite"/>
    </source>
</evidence>
<keyword evidence="8" id="KW-0732">Signal</keyword>
<comment type="pathway">
    <text evidence="3">Protein modification; protein ubiquitination.</text>
</comment>
<feature type="compositionally biased region" description="Low complexity" evidence="16">
    <location>
        <begin position="263"/>
        <end position="297"/>
    </location>
</feature>
<keyword evidence="12 17" id="KW-1133">Transmembrane helix</keyword>
<dbReference type="Pfam" id="PF13639">
    <property type="entry name" value="zf-RING_2"/>
    <property type="match status" value="1"/>
</dbReference>
<feature type="region of interest" description="Disordered" evidence="16">
    <location>
        <begin position="248"/>
        <end position="298"/>
    </location>
</feature>
<comment type="similarity">
    <text evidence="14">Belongs to the RING-type zinc finger family. ATL subfamily.</text>
</comment>
<reference evidence="19 20" key="1">
    <citation type="submission" date="2018-04" db="EMBL/GenBank/DDBJ databases">
        <authorList>
            <person name="Vogel A."/>
        </authorList>
    </citation>
    <scope>NUCLEOTIDE SEQUENCE [LARGE SCALE GENOMIC DNA]</scope>
</reference>
<keyword evidence="5" id="KW-0808">Transferase</keyword>
<evidence type="ECO:0000256" key="15">
    <source>
        <dbReference type="PROSITE-ProRule" id="PRU00175"/>
    </source>
</evidence>
<evidence type="ECO:0000256" key="6">
    <source>
        <dbReference type="ARBA" id="ARBA00022692"/>
    </source>
</evidence>
<keyword evidence="20" id="KW-1185">Reference proteome</keyword>
<dbReference type="EMBL" id="OOIL02001417">
    <property type="protein sequence ID" value="VFQ75087.1"/>
    <property type="molecule type" value="Genomic_DNA"/>
</dbReference>
<sequence length="331" mass="36536">MARGFLPDDDDDPAFKLYKKCFDCYTYSVNCSQDCFRQFPRPPETTTVLPSGLKYHMPPYLIFLLCLLAAAFVFLCYVTILKRYRLDLRILGREPPPPQGSREDFLDGDRAPPVDHPVWYIRTVGLPASVIDSITVFRYKRGEGLTEGSDCAVCLTEFQEDEILRLLPKCSHAFHVSCIDTWLRSHKNCPMCRAPVTGGSAFAVETDGNLMAAGDQETRAENAESDPENHEAIIRRNHKGVRAQSDLAGHRVGGGREIQPAARRSASMDSYSVSMMSISGSEMGPSGSSSSGSRSSRWYGAMKSSSSFRLPMIRSSSLTSTGNCSLPTTTT</sequence>
<keyword evidence="11" id="KW-0862">Zinc</keyword>
<evidence type="ECO:0000256" key="13">
    <source>
        <dbReference type="ARBA" id="ARBA00023136"/>
    </source>
</evidence>
<evidence type="ECO:0000256" key="11">
    <source>
        <dbReference type="ARBA" id="ARBA00022833"/>
    </source>
</evidence>
<evidence type="ECO:0000256" key="17">
    <source>
        <dbReference type="SAM" id="Phobius"/>
    </source>
</evidence>
<dbReference type="CDD" id="cd16461">
    <property type="entry name" value="RING-H2_EL5-like"/>
    <property type="match status" value="1"/>
</dbReference>
<keyword evidence="13 17" id="KW-0472">Membrane</keyword>
<comment type="subcellular location">
    <subcellularLocation>
        <location evidence="2">Membrane</location>
        <topology evidence="2">Single-pass membrane protein</topology>
    </subcellularLocation>
</comment>
<dbReference type="FunFam" id="3.30.40.10:FF:000285">
    <property type="entry name" value="RING-H2 finger protein ATL43"/>
    <property type="match status" value="1"/>
</dbReference>
<dbReference type="GO" id="GO:0016567">
    <property type="term" value="P:protein ubiquitination"/>
    <property type="evidence" value="ECO:0007669"/>
    <property type="project" value="UniProtKB-UniPathway"/>
</dbReference>